<dbReference type="AlphaFoldDB" id="A0A7J7H197"/>
<dbReference type="PANTHER" id="PTHR15680">
    <property type="entry name" value="RIBOSOMAL PROTEIN L19"/>
    <property type="match status" value="1"/>
</dbReference>
<dbReference type="Pfam" id="PF01245">
    <property type="entry name" value="Ribosomal_L19"/>
    <property type="match status" value="1"/>
</dbReference>
<proteinExistence type="inferred from homology"/>
<dbReference type="SUPFAM" id="SSF50104">
    <property type="entry name" value="Translation proteins SH3-like domain"/>
    <property type="match status" value="1"/>
</dbReference>
<dbReference type="NCBIfam" id="TIGR01024">
    <property type="entry name" value="rplS_bact"/>
    <property type="match status" value="1"/>
</dbReference>
<evidence type="ECO:0000313" key="4">
    <source>
        <dbReference type="EMBL" id="KAF5946763.1"/>
    </source>
</evidence>
<gene>
    <name evidence="4" type="ORF">HYC85_016991</name>
</gene>
<dbReference type="GO" id="GO:0005840">
    <property type="term" value="C:ribosome"/>
    <property type="evidence" value="ECO:0007669"/>
    <property type="project" value="UniProtKB-KW"/>
</dbReference>
<accession>A0A7J7H197</accession>
<dbReference type="Proteomes" id="UP000593564">
    <property type="component" value="Unassembled WGS sequence"/>
</dbReference>
<protein>
    <recommendedName>
        <fullName evidence="6">Ribosomal protein L19</fullName>
    </recommendedName>
</protein>
<evidence type="ECO:0008006" key="6">
    <source>
        <dbReference type="Google" id="ProtNLM"/>
    </source>
</evidence>
<keyword evidence="2" id="KW-0689">Ribosomal protein</keyword>
<name>A0A7J7H197_CAMSI</name>
<reference evidence="4 5" key="2">
    <citation type="submission" date="2020-07" db="EMBL/GenBank/DDBJ databases">
        <title>Genome assembly of wild tea tree DASZ reveals pedigree and selection history of tea varieties.</title>
        <authorList>
            <person name="Zhang W."/>
        </authorList>
    </citation>
    <scope>NUCLEOTIDE SEQUENCE [LARGE SCALE GENOMIC DNA]</scope>
    <source>
        <strain evidence="5">cv. G240</strain>
        <tissue evidence="4">Leaf</tissue>
    </source>
</reference>
<dbReference type="InterPro" id="IPR001857">
    <property type="entry name" value="Ribosomal_bL19"/>
</dbReference>
<keyword evidence="5" id="KW-1185">Reference proteome</keyword>
<dbReference type="EMBL" id="JACBKZ010000007">
    <property type="protein sequence ID" value="KAF5946763.1"/>
    <property type="molecule type" value="Genomic_DNA"/>
</dbReference>
<dbReference type="PANTHER" id="PTHR15680:SF9">
    <property type="entry name" value="LARGE RIBOSOMAL SUBUNIT PROTEIN BL19M"/>
    <property type="match status" value="1"/>
</dbReference>
<comment type="caution">
    <text evidence="4">The sequence shown here is derived from an EMBL/GenBank/DDBJ whole genome shotgun (WGS) entry which is preliminary data.</text>
</comment>
<comment type="similarity">
    <text evidence="1">Belongs to the bacterial ribosomal protein bL19 family.</text>
</comment>
<reference evidence="5" key="1">
    <citation type="journal article" date="2020" name="Nat. Commun.">
        <title>Genome assembly of wild tea tree DASZ reveals pedigree and selection history of tea varieties.</title>
        <authorList>
            <person name="Zhang W."/>
            <person name="Zhang Y."/>
            <person name="Qiu H."/>
            <person name="Guo Y."/>
            <person name="Wan H."/>
            <person name="Zhang X."/>
            <person name="Scossa F."/>
            <person name="Alseekh S."/>
            <person name="Zhang Q."/>
            <person name="Wang P."/>
            <person name="Xu L."/>
            <person name="Schmidt M.H."/>
            <person name="Jia X."/>
            <person name="Li D."/>
            <person name="Zhu A."/>
            <person name="Guo F."/>
            <person name="Chen W."/>
            <person name="Ni D."/>
            <person name="Usadel B."/>
            <person name="Fernie A.R."/>
            <person name="Wen W."/>
        </authorList>
    </citation>
    <scope>NUCLEOTIDE SEQUENCE [LARGE SCALE GENOMIC DNA]</scope>
    <source>
        <strain evidence="5">cv. G240</strain>
    </source>
</reference>
<dbReference type="InterPro" id="IPR038657">
    <property type="entry name" value="Ribosomal_bL19_sf"/>
</dbReference>
<dbReference type="PRINTS" id="PR00061">
    <property type="entry name" value="RIBOSOMALL19"/>
</dbReference>
<dbReference type="InterPro" id="IPR008991">
    <property type="entry name" value="Translation_prot_SH3-like_sf"/>
</dbReference>
<dbReference type="GO" id="GO:0006412">
    <property type="term" value="P:translation"/>
    <property type="evidence" value="ECO:0007669"/>
    <property type="project" value="InterPro"/>
</dbReference>
<evidence type="ECO:0000256" key="2">
    <source>
        <dbReference type="ARBA" id="ARBA00022980"/>
    </source>
</evidence>
<dbReference type="GO" id="GO:1990904">
    <property type="term" value="C:ribonucleoprotein complex"/>
    <property type="evidence" value="ECO:0007669"/>
    <property type="project" value="UniProtKB-KW"/>
</dbReference>
<evidence type="ECO:0000256" key="3">
    <source>
        <dbReference type="ARBA" id="ARBA00023274"/>
    </source>
</evidence>
<dbReference type="FunFam" id="2.30.30.790:FF:000003">
    <property type="entry name" value="50S ribosomal protein L19, chloroplastic"/>
    <property type="match status" value="1"/>
</dbReference>
<dbReference type="GO" id="GO:0003735">
    <property type="term" value="F:structural constituent of ribosome"/>
    <property type="evidence" value="ECO:0007669"/>
    <property type="project" value="InterPro"/>
</dbReference>
<keyword evidence="3" id="KW-0687">Ribonucleoprotein</keyword>
<sequence>MQSFCGRVRLVRRHATNSLKIVDFNSVKGCPLIKPNSLARIEVGDVKFVGSSVDCSNGLFYGSLRKFTSPSPLALTKPSIKTDLLTSSNNGDILSVSLLYKNPKPGPFHLSTALQTLSGRCITTVTNSADSIAQDASASVSEIIDKEAVEEVRKQKELPDIKPGYIIQLKVEVPDNKRRVSILKGIVIARRNAGLNTTFRLRRLVAGVGVESLFPLYSPNIKEIKVLDKKRVRRAKLYYLRDRMNPLKKFDVNIVENCNTASNSEHLGDKSTI</sequence>
<dbReference type="Gene3D" id="2.30.30.790">
    <property type="match status" value="1"/>
</dbReference>
<organism evidence="4 5">
    <name type="scientific">Camellia sinensis</name>
    <name type="common">Tea plant</name>
    <name type="synonym">Thea sinensis</name>
    <dbReference type="NCBI Taxonomy" id="4442"/>
    <lineage>
        <taxon>Eukaryota</taxon>
        <taxon>Viridiplantae</taxon>
        <taxon>Streptophyta</taxon>
        <taxon>Embryophyta</taxon>
        <taxon>Tracheophyta</taxon>
        <taxon>Spermatophyta</taxon>
        <taxon>Magnoliopsida</taxon>
        <taxon>eudicotyledons</taxon>
        <taxon>Gunneridae</taxon>
        <taxon>Pentapetalae</taxon>
        <taxon>asterids</taxon>
        <taxon>Ericales</taxon>
        <taxon>Theaceae</taxon>
        <taxon>Camellia</taxon>
    </lineage>
</organism>
<evidence type="ECO:0000256" key="1">
    <source>
        <dbReference type="ARBA" id="ARBA00005781"/>
    </source>
</evidence>
<evidence type="ECO:0000313" key="5">
    <source>
        <dbReference type="Proteomes" id="UP000593564"/>
    </source>
</evidence>